<comment type="cofactor">
    <cofactor evidence="1 7">
        <name>pyridoxal 5'-phosphate</name>
        <dbReference type="ChEBI" id="CHEBI:597326"/>
    </cofactor>
</comment>
<dbReference type="Gene3D" id="3.40.640.10">
    <property type="entry name" value="Type I PLP-dependent aspartate aminotransferase-like (Major domain)"/>
    <property type="match status" value="1"/>
</dbReference>
<dbReference type="CDD" id="cd00609">
    <property type="entry name" value="AAT_like"/>
    <property type="match status" value="1"/>
</dbReference>
<keyword evidence="5 7" id="KW-0808">Transferase</keyword>
<evidence type="ECO:0000256" key="4">
    <source>
        <dbReference type="ARBA" id="ARBA00022576"/>
    </source>
</evidence>
<accession>A0ABD4TJL3</accession>
<dbReference type="PROSITE" id="PS00105">
    <property type="entry name" value="AA_TRANSFER_CLASS_1"/>
    <property type="match status" value="1"/>
</dbReference>
<proteinExistence type="inferred from homology"/>
<name>A0ABD4TJL3_9EURY</name>
<keyword evidence="6" id="KW-0663">Pyridoxal phosphate</keyword>
<keyword evidence="4 7" id="KW-0032">Aminotransferase</keyword>
<evidence type="ECO:0000256" key="5">
    <source>
        <dbReference type="ARBA" id="ARBA00022679"/>
    </source>
</evidence>
<dbReference type="InterPro" id="IPR004839">
    <property type="entry name" value="Aminotransferase_I/II_large"/>
</dbReference>
<dbReference type="AlphaFoldDB" id="A0ABD4TJL3"/>
<comment type="caution">
    <text evidence="9">The sequence shown here is derived from an EMBL/GenBank/DDBJ whole genome shotgun (WGS) entry which is preliminary data.</text>
</comment>
<evidence type="ECO:0000256" key="3">
    <source>
        <dbReference type="ARBA" id="ARBA00011738"/>
    </source>
</evidence>
<comment type="similarity">
    <text evidence="2 7">Belongs to the class-I pyridoxal-phosphate-dependent aminotransferase family.</text>
</comment>
<keyword evidence="10" id="KW-1185">Reference proteome</keyword>
<dbReference type="FunFam" id="3.40.640.10:FF:000033">
    <property type="entry name" value="Aspartate aminotransferase"/>
    <property type="match status" value="1"/>
</dbReference>
<evidence type="ECO:0000256" key="7">
    <source>
        <dbReference type="RuleBase" id="RU000481"/>
    </source>
</evidence>
<dbReference type="Proteomes" id="UP001524383">
    <property type="component" value="Unassembled WGS sequence"/>
</dbReference>
<dbReference type="PANTHER" id="PTHR46383:SF3">
    <property type="entry name" value="ASPARTATE AMINOTRANSFERASE-RELATED"/>
    <property type="match status" value="1"/>
</dbReference>
<evidence type="ECO:0000313" key="10">
    <source>
        <dbReference type="Proteomes" id="UP001524383"/>
    </source>
</evidence>
<evidence type="ECO:0000313" key="9">
    <source>
        <dbReference type="EMBL" id="MCQ1537540.1"/>
    </source>
</evidence>
<comment type="subunit">
    <text evidence="3">Homodimer.</text>
</comment>
<dbReference type="Pfam" id="PF00155">
    <property type="entry name" value="Aminotran_1_2"/>
    <property type="match status" value="1"/>
</dbReference>
<dbReference type="PANTHER" id="PTHR46383">
    <property type="entry name" value="ASPARTATE AMINOTRANSFERASE"/>
    <property type="match status" value="1"/>
</dbReference>
<sequence>MAVNYREVKGSSGSHIVSERRLSDTRKRYVSERAEMIPPSGIRKFFDLLLTMNDVISLGVGEPDFNTPWNVSVAGIDSVERGATAYTSNKGLEELRDLISSYLISRYGTSYDPQNEIIITGGVSEGLDLAVRTVVDPGDEVLVADPCYVSYSPCVTLAGGIPITLPCPAEDEFRITPDTLMEKITRKTKLLMMNFPNNPTGGVMKQGDLEAIADILVDHDLLLLSDEIYSELTYEGRHVSPASIDSLWERTITLNGFSKAYSMTGWRVGYFCAPPEITAAALKIHQYVMLCAPTMSQYAAVEALKHAEEAKDRMVAEFRMRRNLFVAGLNRIGLPCHLPKGAFYAFPSIESTGLSDEDFAERLLVEHQVAVAPGSAFGPSGIGHIRCAYAVSREDLDEAVKRIGEFIDSL</sequence>
<evidence type="ECO:0000256" key="1">
    <source>
        <dbReference type="ARBA" id="ARBA00001933"/>
    </source>
</evidence>
<dbReference type="EMBL" id="VOTZ01000001">
    <property type="protein sequence ID" value="MCQ1537540.1"/>
    <property type="molecule type" value="Genomic_DNA"/>
</dbReference>
<dbReference type="EC" id="2.6.1.-" evidence="7"/>
<gene>
    <name evidence="9" type="ORF">FTO68_00830</name>
</gene>
<protein>
    <recommendedName>
        <fullName evidence="7">Aminotransferase</fullName>
        <ecNumber evidence="7">2.6.1.-</ecNumber>
    </recommendedName>
</protein>
<dbReference type="InterPro" id="IPR015421">
    <property type="entry name" value="PyrdxlP-dep_Trfase_major"/>
</dbReference>
<dbReference type="InterPro" id="IPR015424">
    <property type="entry name" value="PyrdxlP-dep_Trfase"/>
</dbReference>
<evidence type="ECO:0000256" key="2">
    <source>
        <dbReference type="ARBA" id="ARBA00007441"/>
    </source>
</evidence>
<organism evidence="9 10">
    <name type="scientific">Methanocalculus taiwanensis</name>
    <dbReference type="NCBI Taxonomy" id="106207"/>
    <lineage>
        <taxon>Archaea</taxon>
        <taxon>Methanobacteriati</taxon>
        <taxon>Methanobacteriota</taxon>
        <taxon>Stenosarchaea group</taxon>
        <taxon>Methanomicrobia</taxon>
        <taxon>Methanomicrobiales</taxon>
        <taxon>Methanocalculaceae</taxon>
        <taxon>Methanocalculus</taxon>
    </lineage>
</organism>
<dbReference type="InterPro" id="IPR050596">
    <property type="entry name" value="AspAT/PAT-like"/>
</dbReference>
<dbReference type="InterPro" id="IPR015422">
    <property type="entry name" value="PyrdxlP-dep_Trfase_small"/>
</dbReference>
<reference evidence="9 10" key="1">
    <citation type="submission" date="2019-08" db="EMBL/GenBank/DDBJ databases">
        <authorList>
            <person name="Chen S.-C."/>
            <person name="Lai M.-C."/>
            <person name="You Y.-T."/>
        </authorList>
    </citation>
    <scope>NUCLEOTIDE SEQUENCE [LARGE SCALE GENOMIC DNA]</scope>
    <source>
        <strain evidence="9 10">P2F9704a</strain>
    </source>
</reference>
<feature type="domain" description="Aminotransferase class I/classII large" evidence="8">
    <location>
        <begin position="54"/>
        <end position="403"/>
    </location>
</feature>
<evidence type="ECO:0000259" key="8">
    <source>
        <dbReference type="Pfam" id="PF00155"/>
    </source>
</evidence>
<dbReference type="InterPro" id="IPR004838">
    <property type="entry name" value="NHTrfase_class1_PyrdxlP-BS"/>
</dbReference>
<dbReference type="SUPFAM" id="SSF53383">
    <property type="entry name" value="PLP-dependent transferases"/>
    <property type="match status" value="1"/>
</dbReference>
<evidence type="ECO:0000256" key="6">
    <source>
        <dbReference type="ARBA" id="ARBA00022898"/>
    </source>
</evidence>
<dbReference type="Gene3D" id="3.90.1150.10">
    <property type="entry name" value="Aspartate Aminotransferase, domain 1"/>
    <property type="match status" value="1"/>
</dbReference>
<dbReference type="GO" id="GO:0008483">
    <property type="term" value="F:transaminase activity"/>
    <property type="evidence" value="ECO:0007669"/>
    <property type="project" value="UniProtKB-KW"/>
</dbReference>